<evidence type="ECO:0000259" key="8">
    <source>
        <dbReference type="SMART" id="SM00922"/>
    </source>
</evidence>
<feature type="binding site" evidence="6">
    <location>
        <position position="189"/>
    </location>
    <ligand>
        <name>Mg(2+)</name>
        <dbReference type="ChEBI" id="CHEBI:18420"/>
    </ligand>
</feature>
<dbReference type="STRING" id="402881.Plav_2509"/>
<dbReference type="InterPro" id="IPR036849">
    <property type="entry name" value="Enolase-like_C_sf"/>
</dbReference>
<dbReference type="Pfam" id="PF13378">
    <property type="entry name" value="MR_MLE_C"/>
    <property type="match status" value="1"/>
</dbReference>
<feature type="binding site" evidence="6">
    <location>
        <position position="215"/>
    </location>
    <ligand>
        <name>Mg(2+)</name>
        <dbReference type="ChEBI" id="CHEBI:18420"/>
    </ligand>
</feature>
<gene>
    <name evidence="9" type="ordered locus">Plav_2509</name>
</gene>
<dbReference type="eggNOG" id="COG4948">
    <property type="taxonomic scope" value="Bacteria"/>
</dbReference>
<dbReference type="GO" id="GO:0046872">
    <property type="term" value="F:metal ion binding"/>
    <property type="evidence" value="ECO:0007669"/>
    <property type="project" value="UniProtKB-KW"/>
</dbReference>
<feature type="binding site" evidence="6">
    <location>
        <position position="238"/>
    </location>
    <ligand>
        <name>Mg(2+)</name>
        <dbReference type="ChEBI" id="CHEBI:18420"/>
    </ligand>
</feature>
<evidence type="ECO:0000256" key="7">
    <source>
        <dbReference type="RuleBase" id="RU366006"/>
    </source>
</evidence>
<protein>
    <recommendedName>
        <fullName evidence="7">Dipeptide epimerase</fullName>
        <ecNumber evidence="7">5.1.1.-</ecNumber>
    </recommendedName>
</protein>
<dbReference type="HOGENOM" id="CLU_030273_4_3_5"/>
<proteinExistence type="inferred from homology"/>
<dbReference type="CDD" id="cd03319">
    <property type="entry name" value="L-Ala-DL-Glu_epimerase"/>
    <property type="match status" value="1"/>
</dbReference>
<feature type="active site" description="Proton acceptor; specific for (S)-substrate epimerization" evidence="5">
    <location>
        <position position="260"/>
    </location>
</feature>
<comment type="cofactor">
    <cofactor evidence="6 7">
        <name>Mg(2+)</name>
        <dbReference type="ChEBI" id="CHEBI:18420"/>
    </cofactor>
    <text evidence="6 7">Binds 1 Mg(2+) ion per subunit.</text>
</comment>
<dbReference type="KEGG" id="pla:Plav_2509"/>
<dbReference type="InterPro" id="IPR013342">
    <property type="entry name" value="Mandelate_racemase_C"/>
</dbReference>
<dbReference type="Pfam" id="PF02746">
    <property type="entry name" value="MR_MLE_N"/>
    <property type="match status" value="1"/>
</dbReference>
<reference evidence="9 10" key="1">
    <citation type="journal article" date="2011" name="Stand. Genomic Sci.">
        <title>Complete genome sequence of Parvibaculum lavamentivorans type strain (DS-1(T)).</title>
        <authorList>
            <person name="Schleheck D."/>
            <person name="Weiss M."/>
            <person name="Pitluck S."/>
            <person name="Bruce D."/>
            <person name="Land M.L."/>
            <person name="Han S."/>
            <person name="Saunders E."/>
            <person name="Tapia R."/>
            <person name="Detter C."/>
            <person name="Brettin T."/>
            <person name="Han J."/>
            <person name="Woyke T."/>
            <person name="Goodwin L."/>
            <person name="Pennacchio L."/>
            <person name="Nolan M."/>
            <person name="Cook A.M."/>
            <person name="Kjelleberg S."/>
            <person name="Thomas T."/>
        </authorList>
    </citation>
    <scope>NUCLEOTIDE SEQUENCE [LARGE SCALE GENOMIC DNA]</scope>
    <source>
        <strain evidence="10">DS-1 / DSM 13023 / NCIMB 13966</strain>
    </source>
</reference>
<sequence>MFRPRLLAPSSQMREITVEAESWPIAGAFTISRGSKTEARVVVVTVTEMGLTGRGECVPYARYNENEKDVIAAIKAQVQAIGEGMSREDLQRAMPRGAARNALDCALWDLEAKLAGKEVWEMAQLGAAPRALTTAYTLSLGTAAEMQEAAKRASHRPLLKLKLGEGGDEDIARVEAVRAGAPNAALIVDANEGWKPEQVLPMAHELARLGVSLIEQPVPAAEDEVLRGIDSPVPLCADESAHGLEGMKRLVGLYDFINVKLDKTGGLTEALSVMRCAKKRNLRVMVGCMVATSLAMAPAMLIAQQADYVDLDGPLLLAKDREHALRYESSLVYPPERALWG</sequence>
<dbReference type="EC" id="5.1.1.-" evidence="7"/>
<keyword evidence="3 6" id="KW-0460">Magnesium</keyword>
<dbReference type="InterPro" id="IPR034603">
    <property type="entry name" value="Dipeptide_epimerase"/>
</dbReference>
<accession>A7HW35</accession>
<evidence type="ECO:0000256" key="6">
    <source>
        <dbReference type="PIRSR" id="PIRSR634603-3"/>
    </source>
</evidence>
<dbReference type="PANTHER" id="PTHR48080:SF3">
    <property type="entry name" value="ENOLASE SUPERFAMILY MEMBER DDB_G0284701"/>
    <property type="match status" value="1"/>
</dbReference>
<dbReference type="SUPFAM" id="SSF51604">
    <property type="entry name" value="Enolase C-terminal domain-like"/>
    <property type="match status" value="1"/>
</dbReference>
<dbReference type="InterPro" id="IPR029017">
    <property type="entry name" value="Enolase-like_N"/>
</dbReference>
<dbReference type="SFLD" id="SFLDF00010">
    <property type="entry name" value="dipeptide_epimerase"/>
    <property type="match status" value="1"/>
</dbReference>
<dbReference type="AlphaFoldDB" id="A7HW35"/>
<dbReference type="PANTHER" id="PTHR48080">
    <property type="entry name" value="D-GALACTONATE DEHYDRATASE-RELATED"/>
    <property type="match status" value="1"/>
</dbReference>
<keyword evidence="10" id="KW-1185">Reference proteome</keyword>
<dbReference type="Gene3D" id="3.20.20.120">
    <property type="entry name" value="Enolase-like C-terminal domain"/>
    <property type="match status" value="1"/>
</dbReference>
<dbReference type="Proteomes" id="UP000006377">
    <property type="component" value="Chromosome"/>
</dbReference>
<dbReference type="GO" id="GO:0016855">
    <property type="term" value="F:racemase and epimerase activity, acting on amino acids and derivatives"/>
    <property type="evidence" value="ECO:0007669"/>
    <property type="project" value="UniProtKB-UniRule"/>
</dbReference>
<keyword evidence="4 7" id="KW-0413">Isomerase</keyword>
<evidence type="ECO:0000256" key="1">
    <source>
        <dbReference type="ARBA" id="ARBA00008031"/>
    </source>
</evidence>
<evidence type="ECO:0000256" key="3">
    <source>
        <dbReference type="ARBA" id="ARBA00022842"/>
    </source>
</evidence>
<dbReference type="EMBL" id="CP000774">
    <property type="protein sequence ID" value="ABS64118.1"/>
    <property type="molecule type" value="Genomic_DNA"/>
</dbReference>
<evidence type="ECO:0000256" key="2">
    <source>
        <dbReference type="ARBA" id="ARBA00022723"/>
    </source>
</evidence>
<feature type="active site" description="Proton acceptor; specific for (R)-substrate epimerization" evidence="5">
    <location>
        <position position="162"/>
    </location>
</feature>
<dbReference type="SUPFAM" id="SSF54826">
    <property type="entry name" value="Enolase N-terminal domain-like"/>
    <property type="match status" value="1"/>
</dbReference>
<feature type="domain" description="Mandelate racemase/muconate lactonizing enzyme C-terminal" evidence="8">
    <location>
        <begin position="143"/>
        <end position="236"/>
    </location>
</feature>
<dbReference type="InterPro" id="IPR013341">
    <property type="entry name" value="Mandelate_racemase_N_dom"/>
</dbReference>
<comment type="similarity">
    <text evidence="1 7">Belongs to the mandelate racemase/muconate lactonizing enzyme family.</text>
</comment>
<evidence type="ECO:0000256" key="5">
    <source>
        <dbReference type="PIRSR" id="PIRSR634603-1"/>
    </source>
</evidence>
<dbReference type="SFLD" id="SFLDS00001">
    <property type="entry name" value="Enolase"/>
    <property type="match status" value="1"/>
</dbReference>
<evidence type="ECO:0000256" key="4">
    <source>
        <dbReference type="ARBA" id="ARBA00023235"/>
    </source>
</evidence>
<keyword evidence="2 6" id="KW-0479">Metal-binding</keyword>
<dbReference type="InterPro" id="IPR029065">
    <property type="entry name" value="Enolase_C-like"/>
</dbReference>
<dbReference type="SFLD" id="SFLDG00180">
    <property type="entry name" value="muconate_cycloisomerase"/>
    <property type="match status" value="1"/>
</dbReference>
<evidence type="ECO:0000313" key="10">
    <source>
        <dbReference type="Proteomes" id="UP000006377"/>
    </source>
</evidence>
<dbReference type="Gene3D" id="3.30.390.10">
    <property type="entry name" value="Enolase-like, N-terminal domain"/>
    <property type="match status" value="1"/>
</dbReference>
<name>A7HW35_PARL1</name>
<dbReference type="InterPro" id="IPR034593">
    <property type="entry name" value="DgoD-like"/>
</dbReference>
<evidence type="ECO:0000313" key="9">
    <source>
        <dbReference type="EMBL" id="ABS64118.1"/>
    </source>
</evidence>
<organism evidence="9 10">
    <name type="scientific">Parvibaculum lavamentivorans (strain DS-1 / DSM 13023 / NCIMB 13966)</name>
    <dbReference type="NCBI Taxonomy" id="402881"/>
    <lineage>
        <taxon>Bacteria</taxon>
        <taxon>Pseudomonadati</taxon>
        <taxon>Pseudomonadota</taxon>
        <taxon>Alphaproteobacteria</taxon>
        <taxon>Hyphomicrobiales</taxon>
        <taxon>Parvibaculaceae</taxon>
        <taxon>Parvibaculum</taxon>
    </lineage>
</organism>
<dbReference type="NCBIfam" id="NF042940">
    <property type="entry name" value="racemase_DgcA"/>
    <property type="match status" value="1"/>
</dbReference>
<dbReference type="SMART" id="SM00922">
    <property type="entry name" value="MR_MLE"/>
    <property type="match status" value="1"/>
</dbReference>